<organism evidence="1">
    <name type="scientific">marine sediment metagenome</name>
    <dbReference type="NCBI Taxonomy" id="412755"/>
    <lineage>
        <taxon>unclassified sequences</taxon>
        <taxon>metagenomes</taxon>
        <taxon>ecological metagenomes</taxon>
    </lineage>
</organism>
<protein>
    <submittedName>
        <fullName evidence="1">Uncharacterized protein</fullName>
    </submittedName>
</protein>
<dbReference type="AlphaFoldDB" id="A0A0F8YIY8"/>
<name>A0A0F8YIY8_9ZZZZ</name>
<reference evidence="1" key="1">
    <citation type="journal article" date="2015" name="Nature">
        <title>Complex archaea that bridge the gap between prokaryotes and eukaryotes.</title>
        <authorList>
            <person name="Spang A."/>
            <person name="Saw J.H."/>
            <person name="Jorgensen S.L."/>
            <person name="Zaremba-Niedzwiedzka K."/>
            <person name="Martijn J."/>
            <person name="Lind A.E."/>
            <person name="van Eijk R."/>
            <person name="Schleper C."/>
            <person name="Guy L."/>
            <person name="Ettema T.J."/>
        </authorList>
    </citation>
    <scope>NUCLEOTIDE SEQUENCE</scope>
</reference>
<feature type="non-terminal residue" evidence="1">
    <location>
        <position position="1"/>
    </location>
</feature>
<accession>A0A0F8YIY8</accession>
<proteinExistence type="predicted"/>
<gene>
    <name evidence="1" type="ORF">LCGC14_3149080</name>
</gene>
<evidence type="ECO:0000313" key="1">
    <source>
        <dbReference type="EMBL" id="KKK48046.1"/>
    </source>
</evidence>
<dbReference type="EMBL" id="LAZR01069268">
    <property type="protein sequence ID" value="KKK48046.1"/>
    <property type="molecule type" value="Genomic_DNA"/>
</dbReference>
<sequence>EIMGWLENNSFHSNSVAFHKAAEEGQVNIFNDGELRTQLKDRGINDTDSS</sequence>
<comment type="caution">
    <text evidence="1">The sequence shown here is derived from an EMBL/GenBank/DDBJ whole genome shotgun (WGS) entry which is preliminary data.</text>
</comment>